<protein>
    <submittedName>
        <fullName evidence="2">Type II secretion system protein</fullName>
    </submittedName>
</protein>
<dbReference type="RefSeq" id="WP_425346978.1">
    <property type="nucleotide sequence ID" value="NZ_JBGUBD010000014.1"/>
</dbReference>
<dbReference type="Gene3D" id="3.30.700.10">
    <property type="entry name" value="Glycoprotein, Type 4 Pilin"/>
    <property type="match status" value="1"/>
</dbReference>
<dbReference type="NCBIfam" id="TIGR02532">
    <property type="entry name" value="IV_pilin_GFxxxE"/>
    <property type="match status" value="1"/>
</dbReference>
<dbReference type="InterPro" id="IPR011453">
    <property type="entry name" value="DUF1559"/>
</dbReference>
<organism evidence="2 3">
    <name type="scientific">Natronomicrosphaera hydrolytica</name>
    <dbReference type="NCBI Taxonomy" id="3242702"/>
    <lineage>
        <taxon>Bacteria</taxon>
        <taxon>Pseudomonadati</taxon>
        <taxon>Planctomycetota</taxon>
        <taxon>Phycisphaerae</taxon>
        <taxon>Phycisphaerales</taxon>
        <taxon>Phycisphaeraceae</taxon>
        <taxon>Natronomicrosphaera</taxon>
    </lineage>
</organism>
<dbReference type="Pfam" id="PF07596">
    <property type="entry name" value="SBP_bac_10"/>
    <property type="match status" value="1"/>
</dbReference>
<keyword evidence="3" id="KW-1185">Reference proteome</keyword>
<proteinExistence type="predicted"/>
<dbReference type="Proteomes" id="UP001575105">
    <property type="component" value="Unassembled WGS sequence"/>
</dbReference>
<dbReference type="InterPro" id="IPR012902">
    <property type="entry name" value="N_methyl_site"/>
</dbReference>
<dbReference type="PANTHER" id="PTHR30093">
    <property type="entry name" value="GENERAL SECRETION PATHWAY PROTEIN G"/>
    <property type="match status" value="1"/>
</dbReference>
<name>A0ABV4UAX8_9BACT</name>
<gene>
    <name evidence="2" type="ORF">ACERK3_17415</name>
</gene>
<reference evidence="2 3" key="1">
    <citation type="submission" date="2024-08" db="EMBL/GenBank/DDBJ databases">
        <title>Whole-genome sequencing of halo(alkali)philic microorganisms from hypersaline lakes.</title>
        <authorList>
            <person name="Sorokin D.Y."/>
            <person name="Merkel A.Y."/>
            <person name="Messina E."/>
            <person name="Yakimov M."/>
        </authorList>
    </citation>
    <scope>NUCLEOTIDE SEQUENCE [LARGE SCALE GENOMIC DNA]</scope>
    <source>
        <strain evidence="2 3">AB-hyl4</strain>
    </source>
</reference>
<sequence length="226" mass="25640">MKPRAFTLIELLVVISIIAVLIALLLPALQSARQSAQAISCLSNFRQIGVALLQYADDSPGGERLPQSAGVTLEGHSVWGILAVRPYYFGGVNGRYWWRDGSPITPLDIEKCPSGGHVRPYSMDHLGHTYITMYQNAAPDHPNYIRTFRTSYDRPSETPLIFDSDFYNATGTTYGSPHWWLNSLIGDRHQGSINQWYLDGHASRVQMDEKYVDSSWLHRLFTQFRY</sequence>
<evidence type="ECO:0000313" key="3">
    <source>
        <dbReference type="Proteomes" id="UP001575105"/>
    </source>
</evidence>
<evidence type="ECO:0000259" key="1">
    <source>
        <dbReference type="Pfam" id="PF07596"/>
    </source>
</evidence>
<accession>A0ABV4UAX8</accession>
<feature type="domain" description="DUF1559" evidence="1">
    <location>
        <begin position="30"/>
        <end position="74"/>
    </location>
</feature>
<dbReference type="SUPFAM" id="SSF54523">
    <property type="entry name" value="Pili subunits"/>
    <property type="match status" value="1"/>
</dbReference>
<dbReference type="EMBL" id="JBGUBD010000014">
    <property type="protein sequence ID" value="MFA9480057.1"/>
    <property type="molecule type" value="Genomic_DNA"/>
</dbReference>
<comment type="caution">
    <text evidence="2">The sequence shown here is derived from an EMBL/GenBank/DDBJ whole genome shotgun (WGS) entry which is preliminary data.</text>
</comment>
<dbReference type="PANTHER" id="PTHR30093:SF2">
    <property type="entry name" value="TYPE II SECRETION SYSTEM PROTEIN H"/>
    <property type="match status" value="1"/>
</dbReference>
<dbReference type="InterPro" id="IPR045584">
    <property type="entry name" value="Pilin-like"/>
</dbReference>
<dbReference type="Pfam" id="PF07963">
    <property type="entry name" value="N_methyl"/>
    <property type="match status" value="1"/>
</dbReference>
<evidence type="ECO:0000313" key="2">
    <source>
        <dbReference type="EMBL" id="MFA9480057.1"/>
    </source>
</evidence>